<dbReference type="CDD" id="cd00047">
    <property type="entry name" value="PTPc"/>
    <property type="match status" value="1"/>
</dbReference>
<dbReference type="AlphaFoldDB" id="A0A1I8IMP3"/>
<dbReference type="InterPro" id="IPR016130">
    <property type="entry name" value="Tyr_Pase_AS"/>
</dbReference>
<dbReference type="GO" id="GO:0004725">
    <property type="term" value="F:protein tyrosine phosphatase activity"/>
    <property type="evidence" value="ECO:0007669"/>
    <property type="project" value="InterPro"/>
</dbReference>
<dbReference type="Gene3D" id="3.90.190.10">
    <property type="entry name" value="Protein tyrosine phosphatase superfamily"/>
    <property type="match status" value="1"/>
</dbReference>
<dbReference type="SMART" id="SM00404">
    <property type="entry name" value="PTPc_motif"/>
    <property type="match status" value="1"/>
</dbReference>
<proteinExistence type="predicted"/>
<dbReference type="PROSITE" id="PS00383">
    <property type="entry name" value="TYR_PHOSPHATASE_1"/>
    <property type="match status" value="1"/>
</dbReference>
<keyword evidence="2" id="KW-0472">Membrane</keyword>
<dbReference type="InterPro" id="IPR029021">
    <property type="entry name" value="Prot-tyrosine_phosphatase-like"/>
</dbReference>
<organism evidence="5 6">
    <name type="scientific">Macrostomum lignano</name>
    <dbReference type="NCBI Taxonomy" id="282301"/>
    <lineage>
        <taxon>Eukaryota</taxon>
        <taxon>Metazoa</taxon>
        <taxon>Spiralia</taxon>
        <taxon>Lophotrochozoa</taxon>
        <taxon>Platyhelminthes</taxon>
        <taxon>Rhabditophora</taxon>
        <taxon>Macrostomorpha</taxon>
        <taxon>Macrostomida</taxon>
        <taxon>Macrostomidae</taxon>
        <taxon>Macrostomum</taxon>
    </lineage>
</organism>
<evidence type="ECO:0000313" key="6">
    <source>
        <dbReference type="WBParaSite" id="maker-uti_cns_0013858-snap-gene-0.2-mRNA-1"/>
    </source>
</evidence>
<dbReference type="InterPro" id="IPR000242">
    <property type="entry name" value="PTP_cat"/>
</dbReference>
<dbReference type="PRINTS" id="PR00700">
    <property type="entry name" value="PRTYPHPHTASE"/>
</dbReference>
<dbReference type="PANTHER" id="PTHR19134">
    <property type="entry name" value="RECEPTOR-TYPE TYROSINE-PROTEIN PHOSPHATASE"/>
    <property type="match status" value="1"/>
</dbReference>
<feature type="region of interest" description="Disordered" evidence="1">
    <location>
        <begin position="776"/>
        <end position="816"/>
    </location>
</feature>
<evidence type="ECO:0000259" key="3">
    <source>
        <dbReference type="PROSITE" id="PS50055"/>
    </source>
</evidence>
<feature type="domain" description="Tyrosine-protein phosphatase" evidence="3">
    <location>
        <begin position="490"/>
        <end position="765"/>
    </location>
</feature>
<dbReference type="Pfam" id="PF00102">
    <property type="entry name" value="Y_phosphatase"/>
    <property type="match status" value="1"/>
</dbReference>
<dbReference type="InterPro" id="IPR050348">
    <property type="entry name" value="Protein-Tyr_Phosphatase"/>
</dbReference>
<reference evidence="6" key="1">
    <citation type="submission" date="2016-11" db="UniProtKB">
        <authorList>
            <consortium name="WormBaseParasite"/>
        </authorList>
    </citation>
    <scope>IDENTIFICATION</scope>
</reference>
<protein>
    <submittedName>
        <fullName evidence="6">Protein-tyrosine-phosphatase</fullName>
    </submittedName>
</protein>
<feature type="region of interest" description="Disordered" evidence="1">
    <location>
        <begin position="1"/>
        <end position="63"/>
    </location>
</feature>
<keyword evidence="5" id="KW-1185">Reference proteome</keyword>
<feature type="domain" description="Tyrosine specific protein phosphatases" evidence="4">
    <location>
        <begin position="678"/>
        <end position="756"/>
    </location>
</feature>
<dbReference type="SUPFAM" id="SSF52799">
    <property type="entry name" value="(Phosphotyrosine protein) phosphatases II"/>
    <property type="match status" value="1"/>
</dbReference>
<dbReference type="WBParaSite" id="maker-uti_cns_0013858-snap-gene-0.2-mRNA-1">
    <property type="protein sequence ID" value="maker-uti_cns_0013858-snap-gene-0.2-mRNA-1"/>
    <property type="gene ID" value="maker-uti_cns_0013858-snap-gene-0.2"/>
</dbReference>
<dbReference type="PANTHER" id="PTHR19134:SF449">
    <property type="entry name" value="TYROSINE-PROTEIN PHOSPHATASE 1"/>
    <property type="match status" value="1"/>
</dbReference>
<sequence>RFGTAGSDLGGEHLLPASTGRERDRVTAGTLPGWQYEAGQRSSMAESTAADAGPSNSRSLTRQSDHGIAAGSGLFAKAFVSRQTDVQVPIADSPKRVVDGAAGHFLVGQQETDWVDIRLKVDGFDGSRARQPGKGPERFSLSAIEVVEAGFCSGMLDHRLEEGAVDPKEQGAVPAPFPVRKGADDCCSALHLVLGPWVGYRGRTAIEEGAIPVGTVSTEEAAAFGFGWVEIDAQEVSPLLDPLESVLDAIQDGADVSSGGPQGDVVGIPAVFNFWRRELRPGVDVKGPGSRCASSEKRLEPRRASIVGQMKEKSRFSAVQATLLARVQTVDFSAKFAFGEITAVVVVIDRIVGEARLAVFTLNLRKHFCEIIFYNLMPGFEYNLTYWAVYKNQASEVQWASVRTTPEPEVRVSSSLLAVGLTGTMLFLAIAVVGVTASLFLRRHFLGMGASGGRLESRDIPMQRLESLGVAVEEFGFYAASMLRDSELGVHQQFEEMREECAALEHYKFTCDAAVEDCNRAKNRYTDILPYDHTRVTLESDYEGPGLAPDDYINANYIRGLDRQREFIASQGPLPGTLDDHWRMIYQHKVTLIITLTQCLEGEKKKCERFWPVTVGQSEYYDDIKVVLDSESSLGTYTVRKMLVTCSADRNQTEPLQVVQLFYLGWADYNVPNVDDLADFLAQMRSYAPKLRRSDDEPPILVHCSAGVGRTGTLIALDILVRSLELRGAKTINVFETVMQLRACRKLMVQTKGQLAFIYRFLVSYLEKRSYTQPIGDRSSKAAVKGDPKPLAVTATNQNEGRSNDGFHATENELPN</sequence>
<dbReference type="InterPro" id="IPR000387">
    <property type="entry name" value="Tyr_Pase_dom"/>
</dbReference>
<dbReference type="SMART" id="SM00194">
    <property type="entry name" value="PTPc"/>
    <property type="match status" value="1"/>
</dbReference>
<keyword evidence="2" id="KW-0812">Transmembrane</keyword>
<evidence type="ECO:0000256" key="2">
    <source>
        <dbReference type="SAM" id="Phobius"/>
    </source>
</evidence>
<feature type="compositionally biased region" description="Basic and acidic residues" evidence="1">
    <location>
        <begin position="802"/>
        <end position="816"/>
    </location>
</feature>
<feature type="transmembrane region" description="Helical" evidence="2">
    <location>
        <begin position="416"/>
        <end position="441"/>
    </location>
</feature>
<feature type="compositionally biased region" description="Basic and acidic residues" evidence="1">
    <location>
        <begin position="778"/>
        <end position="788"/>
    </location>
</feature>
<evidence type="ECO:0000313" key="5">
    <source>
        <dbReference type="Proteomes" id="UP000095280"/>
    </source>
</evidence>
<evidence type="ECO:0000256" key="1">
    <source>
        <dbReference type="SAM" id="MobiDB-lite"/>
    </source>
</evidence>
<name>A0A1I8IMP3_9PLAT</name>
<accession>A0A1I8IMP3</accession>
<keyword evidence="2" id="KW-1133">Transmembrane helix</keyword>
<dbReference type="PROSITE" id="PS50055">
    <property type="entry name" value="TYR_PHOSPHATASE_PTP"/>
    <property type="match status" value="1"/>
</dbReference>
<evidence type="ECO:0000259" key="4">
    <source>
        <dbReference type="PROSITE" id="PS50056"/>
    </source>
</evidence>
<dbReference type="InterPro" id="IPR003595">
    <property type="entry name" value="Tyr_Pase_cat"/>
</dbReference>
<dbReference type="Proteomes" id="UP000095280">
    <property type="component" value="Unplaced"/>
</dbReference>
<dbReference type="PROSITE" id="PS50056">
    <property type="entry name" value="TYR_PHOSPHATASE_2"/>
    <property type="match status" value="1"/>
</dbReference>